<sequence length="216" mass="24853">MEKLRNVSLSKSVYTHLRNAIITGEIKPGNPLLVLEICDKLNVSQAPVREALERLNQDGLIERRPNKSAIVTDVSIEEVEAIYELRSLIEGHAVRTTMKEITKKDIGELKIIYEEMKSASLKNDLILLNEKDMEFHRLFYQKCGNPMILKTWNEIELKIMRFIYTTNQVYFPSLDRVADAHLPLIEVVASGDGQKAEELFLKHMKAVWWKMKGVSV</sequence>
<dbReference type="Pfam" id="PF00392">
    <property type="entry name" value="GntR"/>
    <property type="match status" value="1"/>
</dbReference>
<dbReference type="InterPro" id="IPR036388">
    <property type="entry name" value="WH-like_DNA-bd_sf"/>
</dbReference>
<dbReference type="SMART" id="SM00345">
    <property type="entry name" value="HTH_GNTR"/>
    <property type="match status" value="1"/>
</dbReference>
<evidence type="ECO:0000313" key="6">
    <source>
        <dbReference type="Proteomes" id="UP001231941"/>
    </source>
</evidence>
<dbReference type="InterPro" id="IPR008920">
    <property type="entry name" value="TF_FadR/GntR_C"/>
</dbReference>
<dbReference type="PROSITE" id="PS50949">
    <property type="entry name" value="HTH_GNTR"/>
    <property type="match status" value="1"/>
</dbReference>
<dbReference type="InterPro" id="IPR036390">
    <property type="entry name" value="WH_DNA-bd_sf"/>
</dbReference>
<dbReference type="RefSeq" id="WP_305992108.1">
    <property type="nucleotide sequence ID" value="NZ_JAVAMP010000004.1"/>
</dbReference>
<comment type="caution">
    <text evidence="5">The sequence shown here is derived from an EMBL/GenBank/DDBJ whole genome shotgun (WGS) entry which is preliminary data.</text>
</comment>
<dbReference type="Gene3D" id="1.10.10.10">
    <property type="entry name" value="Winged helix-like DNA-binding domain superfamily/Winged helix DNA-binding domain"/>
    <property type="match status" value="1"/>
</dbReference>
<dbReference type="CDD" id="cd07377">
    <property type="entry name" value="WHTH_GntR"/>
    <property type="match status" value="1"/>
</dbReference>
<protein>
    <submittedName>
        <fullName evidence="5">GntR family transcriptional regulator</fullName>
    </submittedName>
</protein>
<reference evidence="5 6" key="1">
    <citation type="submission" date="2023-08" db="EMBL/GenBank/DDBJ databases">
        <authorList>
            <person name="Park J.-S."/>
        </authorList>
    </citation>
    <scope>NUCLEOTIDE SEQUENCE [LARGE SCALE GENOMIC DNA]</scope>
    <source>
        <strain evidence="5 6">2205SS18-9</strain>
    </source>
</reference>
<evidence type="ECO:0000256" key="1">
    <source>
        <dbReference type="ARBA" id="ARBA00023015"/>
    </source>
</evidence>
<name>A0ABT9IZJ2_9BACL</name>
<evidence type="ECO:0000256" key="3">
    <source>
        <dbReference type="ARBA" id="ARBA00023163"/>
    </source>
</evidence>
<dbReference type="PANTHER" id="PTHR43537:SF45">
    <property type="entry name" value="GNTR FAMILY REGULATORY PROTEIN"/>
    <property type="match status" value="1"/>
</dbReference>
<keyword evidence="3" id="KW-0804">Transcription</keyword>
<dbReference type="PANTHER" id="PTHR43537">
    <property type="entry name" value="TRANSCRIPTIONAL REGULATOR, GNTR FAMILY"/>
    <property type="match status" value="1"/>
</dbReference>
<dbReference type="InterPro" id="IPR011711">
    <property type="entry name" value="GntR_C"/>
</dbReference>
<gene>
    <name evidence="5" type="ORF">Q5Y73_11850</name>
</gene>
<keyword evidence="2" id="KW-0238">DNA-binding</keyword>
<feature type="domain" description="HTH gntR-type" evidence="4">
    <location>
        <begin position="7"/>
        <end position="74"/>
    </location>
</feature>
<organism evidence="5 6">
    <name type="scientific">Chengkuizengella axinellae</name>
    <dbReference type="NCBI Taxonomy" id="3064388"/>
    <lineage>
        <taxon>Bacteria</taxon>
        <taxon>Bacillati</taxon>
        <taxon>Bacillota</taxon>
        <taxon>Bacilli</taxon>
        <taxon>Bacillales</taxon>
        <taxon>Paenibacillaceae</taxon>
        <taxon>Chengkuizengella</taxon>
    </lineage>
</organism>
<evidence type="ECO:0000313" key="5">
    <source>
        <dbReference type="EMBL" id="MDP5274804.1"/>
    </source>
</evidence>
<keyword evidence="6" id="KW-1185">Reference proteome</keyword>
<evidence type="ECO:0000256" key="2">
    <source>
        <dbReference type="ARBA" id="ARBA00023125"/>
    </source>
</evidence>
<dbReference type="Proteomes" id="UP001231941">
    <property type="component" value="Unassembled WGS sequence"/>
</dbReference>
<dbReference type="SUPFAM" id="SSF46785">
    <property type="entry name" value="Winged helix' DNA-binding domain"/>
    <property type="match status" value="1"/>
</dbReference>
<accession>A0ABT9IZJ2</accession>
<proteinExistence type="predicted"/>
<dbReference type="Gene3D" id="1.20.120.530">
    <property type="entry name" value="GntR ligand-binding domain-like"/>
    <property type="match status" value="1"/>
</dbReference>
<dbReference type="Pfam" id="PF07729">
    <property type="entry name" value="FCD"/>
    <property type="match status" value="1"/>
</dbReference>
<dbReference type="InterPro" id="IPR000524">
    <property type="entry name" value="Tscrpt_reg_HTH_GntR"/>
</dbReference>
<dbReference type="SUPFAM" id="SSF48008">
    <property type="entry name" value="GntR ligand-binding domain-like"/>
    <property type="match status" value="1"/>
</dbReference>
<dbReference type="EMBL" id="JAVAMP010000004">
    <property type="protein sequence ID" value="MDP5274804.1"/>
    <property type="molecule type" value="Genomic_DNA"/>
</dbReference>
<dbReference type="SMART" id="SM00895">
    <property type="entry name" value="FCD"/>
    <property type="match status" value="1"/>
</dbReference>
<keyword evidence="1" id="KW-0805">Transcription regulation</keyword>
<evidence type="ECO:0000259" key="4">
    <source>
        <dbReference type="PROSITE" id="PS50949"/>
    </source>
</evidence>